<name>A0A2P2JMA6_RHIMU</name>
<protein>
    <submittedName>
        <fullName evidence="1">Uncharacterized protein</fullName>
    </submittedName>
</protein>
<dbReference type="AlphaFoldDB" id="A0A2P2JMA6"/>
<accession>A0A2P2JMA6</accession>
<dbReference type="EMBL" id="GGEC01014111">
    <property type="protein sequence ID" value="MBW94594.1"/>
    <property type="molecule type" value="Transcribed_RNA"/>
</dbReference>
<evidence type="ECO:0000313" key="1">
    <source>
        <dbReference type="EMBL" id="MBW94594.1"/>
    </source>
</evidence>
<proteinExistence type="predicted"/>
<sequence length="91" mass="10393">MISGQQIFCAPFTLNTVFHLVYNPQVTQLPCISFILSKFNKIISLLQFNTWEMQLEPVLIILAMLNKKSIHFFPASQLAELLSISFALNHP</sequence>
<organism evidence="1">
    <name type="scientific">Rhizophora mucronata</name>
    <name type="common">Asiatic mangrove</name>
    <dbReference type="NCBI Taxonomy" id="61149"/>
    <lineage>
        <taxon>Eukaryota</taxon>
        <taxon>Viridiplantae</taxon>
        <taxon>Streptophyta</taxon>
        <taxon>Embryophyta</taxon>
        <taxon>Tracheophyta</taxon>
        <taxon>Spermatophyta</taxon>
        <taxon>Magnoliopsida</taxon>
        <taxon>eudicotyledons</taxon>
        <taxon>Gunneridae</taxon>
        <taxon>Pentapetalae</taxon>
        <taxon>rosids</taxon>
        <taxon>fabids</taxon>
        <taxon>Malpighiales</taxon>
        <taxon>Rhizophoraceae</taxon>
        <taxon>Rhizophora</taxon>
    </lineage>
</organism>
<reference evidence="1" key="1">
    <citation type="submission" date="2018-02" db="EMBL/GenBank/DDBJ databases">
        <title>Rhizophora mucronata_Transcriptome.</title>
        <authorList>
            <person name="Meera S.P."/>
            <person name="Sreeshan A."/>
            <person name="Augustine A."/>
        </authorList>
    </citation>
    <scope>NUCLEOTIDE SEQUENCE</scope>
    <source>
        <tissue evidence="1">Leaf</tissue>
    </source>
</reference>